<keyword evidence="3" id="KW-1185">Reference proteome</keyword>
<protein>
    <submittedName>
        <fullName evidence="2">Tetratricopeptide TPR_2 repeat-containing protein</fullName>
    </submittedName>
</protein>
<name>F2NR38_MARHT</name>
<sequence>MRALLIALALGSLALAQGLVLPFEGPQGASTARAVAQSLDAPPPTLAGLLLPEPPWQGGWRVLTPSLASPAGARLIWEATGADWVLTGRLTNGQIEVFLFDGEKSESARFANALLLERWAAQRLDRPAQAVPPEPDLEPVLRSLLQGQRPSSLPEALAGEAEQLEAARARNVDALAGVLPEPMLAFWRGLRDPSAFPENGVGPVWRAFLPLQNDDRATALERAAQLAQSPRALDQAAALILFRGLEDDRWREVARSLTEVAPELVFGWEMRSFAAFDENNGAEAREALERAVQLNPEEVLYWTNLGWARYLTGDVTGAIRASVKAMRLEPNSTAAYNLGLFHALAGNHLDAQRFYLQALRLDDENEVEIAREDLENTGRSDLLYYQGFLLERAGRVAEALEAYRAFLEAHPEHVLAPEARRAVARLGQARREVRIQRLALQPDGVDARPFGAGEQVWPVVELVGEPALARGEVRTLLLKDGRVVDEASFELDVPPITADWRGNASPVTPPEPGRYQLVVRYLDAEARLTLQVGPPNLARRLFALGLEVRGLNGTPLLTPAVALSPSGEARLLAAVAEELRQAAPRAREVARFNQILENGPFPGRTVAEVMEAATPETARVFLEAVVQRPELLGGRDVVNAFAEWASGAGR</sequence>
<evidence type="ECO:0000313" key="2">
    <source>
        <dbReference type="EMBL" id="AEB12616.1"/>
    </source>
</evidence>
<dbReference type="SUPFAM" id="SSF48452">
    <property type="entry name" value="TPR-like"/>
    <property type="match status" value="1"/>
</dbReference>
<reference evidence="2 3" key="1">
    <citation type="journal article" date="2012" name="Stand. Genomic Sci.">
        <title>Complete genome sequence of the aerobic, heterotroph Marinithermus hydrothermalis type strain (T1(T)) from a deep-sea hydrothermal vent chimney.</title>
        <authorList>
            <person name="Copeland A."/>
            <person name="Gu W."/>
            <person name="Yasawong M."/>
            <person name="Lapidus A."/>
            <person name="Lucas S."/>
            <person name="Deshpande S."/>
            <person name="Pagani I."/>
            <person name="Tapia R."/>
            <person name="Cheng J.F."/>
            <person name="Goodwin L.A."/>
            <person name="Pitluck S."/>
            <person name="Liolios K."/>
            <person name="Ivanova N."/>
            <person name="Mavromatis K."/>
            <person name="Mikhailova N."/>
            <person name="Pati A."/>
            <person name="Chen A."/>
            <person name="Palaniappan K."/>
            <person name="Land M."/>
            <person name="Pan C."/>
            <person name="Brambilla E.M."/>
            <person name="Rohde M."/>
            <person name="Tindall B.J."/>
            <person name="Sikorski J."/>
            <person name="Goker M."/>
            <person name="Detter J.C."/>
            <person name="Bristow J."/>
            <person name="Eisen J.A."/>
            <person name="Markowitz V."/>
            <person name="Hugenholtz P."/>
            <person name="Kyrpides N.C."/>
            <person name="Klenk H.P."/>
            <person name="Woyke T."/>
        </authorList>
    </citation>
    <scope>NUCLEOTIDE SEQUENCE [LARGE SCALE GENOMIC DNA]</scope>
    <source>
        <strain evidence="3">DSM 14884 / JCM 11576 / T1</strain>
    </source>
</reference>
<dbReference type="RefSeq" id="WP_013704662.1">
    <property type="nucleotide sequence ID" value="NC_015387.1"/>
</dbReference>
<dbReference type="Gene3D" id="1.25.40.10">
    <property type="entry name" value="Tetratricopeptide repeat domain"/>
    <property type="match status" value="1"/>
</dbReference>
<feature type="repeat" description="TPR" evidence="1">
    <location>
        <begin position="332"/>
        <end position="365"/>
    </location>
</feature>
<dbReference type="SMART" id="SM00028">
    <property type="entry name" value="TPR"/>
    <property type="match status" value="4"/>
</dbReference>
<dbReference type="KEGG" id="mhd:Marky_1885"/>
<dbReference type="STRING" id="869210.Marky_1885"/>
<feature type="repeat" description="TPR" evidence="1">
    <location>
        <begin position="380"/>
        <end position="413"/>
    </location>
</feature>
<dbReference type="EMBL" id="CP002630">
    <property type="protein sequence ID" value="AEB12616.1"/>
    <property type="molecule type" value="Genomic_DNA"/>
</dbReference>
<dbReference type="InterPro" id="IPR011990">
    <property type="entry name" value="TPR-like_helical_dom_sf"/>
</dbReference>
<accession>F2NR38</accession>
<organism evidence="2 3">
    <name type="scientific">Marinithermus hydrothermalis (strain DSM 14884 / JCM 11576 / T1)</name>
    <dbReference type="NCBI Taxonomy" id="869210"/>
    <lineage>
        <taxon>Bacteria</taxon>
        <taxon>Thermotogati</taxon>
        <taxon>Deinococcota</taxon>
        <taxon>Deinococci</taxon>
        <taxon>Thermales</taxon>
        <taxon>Thermaceae</taxon>
        <taxon>Marinithermus</taxon>
    </lineage>
</organism>
<dbReference type="Pfam" id="PF13432">
    <property type="entry name" value="TPR_16"/>
    <property type="match status" value="1"/>
</dbReference>
<evidence type="ECO:0000256" key="1">
    <source>
        <dbReference type="PROSITE-ProRule" id="PRU00339"/>
    </source>
</evidence>
<dbReference type="Pfam" id="PF13174">
    <property type="entry name" value="TPR_6"/>
    <property type="match status" value="1"/>
</dbReference>
<evidence type="ECO:0000313" key="3">
    <source>
        <dbReference type="Proteomes" id="UP000007030"/>
    </source>
</evidence>
<proteinExistence type="predicted"/>
<dbReference type="eggNOG" id="COG0457">
    <property type="taxonomic scope" value="Bacteria"/>
</dbReference>
<dbReference type="OrthoDB" id="9766710at2"/>
<dbReference type="Proteomes" id="UP000007030">
    <property type="component" value="Chromosome"/>
</dbReference>
<dbReference type="InterPro" id="IPR019734">
    <property type="entry name" value="TPR_rpt"/>
</dbReference>
<dbReference type="AlphaFoldDB" id="F2NR38"/>
<keyword evidence="1" id="KW-0802">TPR repeat</keyword>
<dbReference type="HOGENOM" id="CLU_435407_0_0_0"/>
<dbReference type="PROSITE" id="PS50005">
    <property type="entry name" value="TPR"/>
    <property type="match status" value="2"/>
</dbReference>
<gene>
    <name evidence="2" type="ordered locus">Marky_1885</name>
</gene>